<dbReference type="InterPro" id="IPR010297">
    <property type="entry name" value="DUF900_hydrolase"/>
</dbReference>
<accession>A0A0U9HKF8</accession>
<gene>
    <name evidence="1" type="ORF">KFL_003930100</name>
</gene>
<dbReference type="OrthoDB" id="10530598at2759"/>
<dbReference type="Pfam" id="PF05990">
    <property type="entry name" value="DUF900"/>
    <property type="match status" value="1"/>
</dbReference>
<dbReference type="Proteomes" id="UP000054558">
    <property type="component" value="Unassembled WGS sequence"/>
</dbReference>
<name>A0A0U9HKF8_KLENI</name>
<dbReference type="EMBL" id="DF237342">
    <property type="protein sequence ID" value="GAQ88006.1"/>
    <property type="molecule type" value="Genomic_DNA"/>
</dbReference>
<dbReference type="PANTHER" id="PTHR36513:SF1">
    <property type="entry name" value="TRANSMEMBRANE PROTEIN"/>
    <property type="match status" value="1"/>
</dbReference>
<sequence length="516" mass="56823">MRASCLRCGTAADSAFAEKAERSLFLAALVTQMDDFREQMESDWAAFSDELHHRILPALHATDDVSIDVAALQKMADDVREQCLAWPGPVQAEFEMVAARVAAAAAVTALPKRWREKQDLLNHFRQLKRKLRRNGAVERDVSLASVPGDSSPGFMEVALFFCTLRAPSGRRTPADFFGTARAPAPSEGLVRVSLPDFDGVASNGPELPFGWTHHRKRATGNTSKSLEISSCIVLDIEHFVHHVVAGREPGSRETTVFVHGFNSTFANSALKMALYAYKLRENPIVLFSWPSFQSVDQYGGDEAHAMWAVSHFVAFMKRLLTSYRLEKVHVLARSMGSRVALYGLARLIGWKAPKGAARLGQLVLAAPDFDTGEFFDLQAELSQVVERITVYCSANDQALHLSARVHGGLPRLGNFSTRGLHSASRHVPLADNVDVIDATGFDKSVIGHTYVFTHTGVVEDVCAVLRGAAAASRRAALRPERFEDAFRYWRFVGGAERPAKAEQENVESELCEENAT</sequence>
<protein>
    <submittedName>
        <fullName evidence="1">Uncharacterized protein</fullName>
    </submittedName>
</protein>
<evidence type="ECO:0000313" key="2">
    <source>
        <dbReference type="Proteomes" id="UP000054558"/>
    </source>
</evidence>
<proteinExistence type="predicted"/>
<dbReference type="Gene3D" id="3.40.50.1820">
    <property type="entry name" value="alpha/beta hydrolase"/>
    <property type="match status" value="1"/>
</dbReference>
<dbReference type="AlphaFoldDB" id="A0A0U9HKF8"/>
<dbReference type="InterPro" id="IPR029058">
    <property type="entry name" value="AB_hydrolase_fold"/>
</dbReference>
<evidence type="ECO:0000313" key="1">
    <source>
        <dbReference type="EMBL" id="GAQ88006.1"/>
    </source>
</evidence>
<dbReference type="SUPFAM" id="SSF53474">
    <property type="entry name" value="alpha/beta-Hydrolases"/>
    <property type="match status" value="1"/>
</dbReference>
<reference evidence="1 2" key="1">
    <citation type="journal article" date="2014" name="Nat. Commun.">
        <title>Klebsormidium flaccidum genome reveals primary factors for plant terrestrial adaptation.</title>
        <authorList>
            <person name="Hori K."/>
            <person name="Maruyama F."/>
            <person name="Fujisawa T."/>
            <person name="Togashi T."/>
            <person name="Yamamoto N."/>
            <person name="Seo M."/>
            <person name="Sato S."/>
            <person name="Yamada T."/>
            <person name="Mori H."/>
            <person name="Tajima N."/>
            <person name="Moriyama T."/>
            <person name="Ikeuchi M."/>
            <person name="Watanabe M."/>
            <person name="Wada H."/>
            <person name="Kobayashi K."/>
            <person name="Saito M."/>
            <person name="Masuda T."/>
            <person name="Sasaki-Sekimoto Y."/>
            <person name="Mashiguchi K."/>
            <person name="Awai K."/>
            <person name="Shimojima M."/>
            <person name="Masuda S."/>
            <person name="Iwai M."/>
            <person name="Nobusawa T."/>
            <person name="Narise T."/>
            <person name="Kondo S."/>
            <person name="Saito H."/>
            <person name="Sato R."/>
            <person name="Murakawa M."/>
            <person name="Ihara Y."/>
            <person name="Oshima-Yamada Y."/>
            <person name="Ohtaka K."/>
            <person name="Satoh M."/>
            <person name="Sonobe K."/>
            <person name="Ishii M."/>
            <person name="Ohtani R."/>
            <person name="Kanamori-Sato M."/>
            <person name="Honoki R."/>
            <person name="Miyazaki D."/>
            <person name="Mochizuki H."/>
            <person name="Umetsu J."/>
            <person name="Higashi K."/>
            <person name="Shibata D."/>
            <person name="Kamiya Y."/>
            <person name="Sato N."/>
            <person name="Nakamura Y."/>
            <person name="Tabata S."/>
            <person name="Ida S."/>
            <person name="Kurokawa K."/>
            <person name="Ohta H."/>
        </authorList>
    </citation>
    <scope>NUCLEOTIDE SEQUENCE [LARGE SCALE GENOMIC DNA]</scope>
    <source>
        <strain evidence="1 2">NIES-2285</strain>
    </source>
</reference>
<keyword evidence="2" id="KW-1185">Reference proteome</keyword>
<dbReference type="PANTHER" id="PTHR36513">
    <property type="entry name" value="ABC TRANSMEMBRANE TYPE-1 DOMAIN-CONTAINING PROTEIN"/>
    <property type="match status" value="1"/>
</dbReference>
<organism evidence="1 2">
    <name type="scientific">Klebsormidium nitens</name>
    <name type="common">Green alga</name>
    <name type="synonym">Ulothrix nitens</name>
    <dbReference type="NCBI Taxonomy" id="105231"/>
    <lineage>
        <taxon>Eukaryota</taxon>
        <taxon>Viridiplantae</taxon>
        <taxon>Streptophyta</taxon>
        <taxon>Klebsormidiophyceae</taxon>
        <taxon>Klebsormidiales</taxon>
        <taxon>Klebsormidiaceae</taxon>
        <taxon>Klebsormidium</taxon>
    </lineage>
</organism>